<keyword evidence="7" id="KW-1278">Translocase</keyword>
<dbReference type="InterPro" id="IPR027417">
    <property type="entry name" value="P-loop_NTPase"/>
</dbReference>
<dbReference type="EMBL" id="LSDB01000001">
    <property type="protein sequence ID" value="KXB59002.1"/>
    <property type="molecule type" value="Genomic_DNA"/>
</dbReference>
<evidence type="ECO:0000256" key="2">
    <source>
        <dbReference type="ARBA" id="ARBA00005417"/>
    </source>
</evidence>
<evidence type="ECO:0000313" key="10">
    <source>
        <dbReference type="EMBL" id="KXB59002.1"/>
    </source>
</evidence>
<keyword evidence="6 10" id="KW-0067">ATP-binding</keyword>
<dbReference type="InterPro" id="IPR003593">
    <property type="entry name" value="AAA+_ATPase"/>
</dbReference>
<comment type="caution">
    <text evidence="10">The sequence shown here is derived from an EMBL/GenBank/DDBJ whole genome shotgun (WGS) entry which is preliminary data.</text>
</comment>
<reference evidence="10 11" key="1">
    <citation type="submission" date="2016-01" db="EMBL/GenBank/DDBJ databases">
        <authorList>
            <person name="Mitreva M."/>
            <person name="Pepin K.H."/>
            <person name="Mihindukulasuriya K.A."/>
            <person name="Fulton R."/>
            <person name="Fronick C."/>
            <person name="O'Laughlin M."/>
            <person name="Miner T."/>
            <person name="Herter B."/>
            <person name="Rosa B.A."/>
            <person name="Cordes M."/>
            <person name="Tomlinson C."/>
            <person name="Wollam A."/>
            <person name="Palsikar V.B."/>
            <person name="Mardis E.R."/>
            <person name="Wilson R.K."/>
        </authorList>
    </citation>
    <scope>NUCLEOTIDE SEQUENCE [LARGE SCALE GENOMIC DNA]</scope>
    <source>
        <strain evidence="10 11">KA00071</strain>
    </source>
</reference>
<evidence type="ECO:0000259" key="9">
    <source>
        <dbReference type="PROSITE" id="PS50893"/>
    </source>
</evidence>
<evidence type="ECO:0000313" key="11">
    <source>
        <dbReference type="Proteomes" id="UP000070467"/>
    </source>
</evidence>
<dbReference type="NCBIfam" id="TIGR04520">
    <property type="entry name" value="ECF_ATPase_1"/>
    <property type="match status" value="1"/>
</dbReference>
<dbReference type="GO" id="GO:0005524">
    <property type="term" value="F:ATP binding"/>
    <property type="evidence" value="ECO:0007669"/>
    <property type="project" value="UniProtKB-KW"/>
</dbReference>
<dbReference type="Pfam" id="PF00005">
    <property type="entry name" value="ABC_tran"/>
    <property type="match status" value="1"/>
</dbReference>
<evidence type="ECO:0000256" key="6">
    <source>
        <dbReference type="ARBA" id="ARBA00022840"/>
    </source>
</evidence>
<dbReference type="PANTHER" id="PTHR43553">
    <property type="entry name" value="HEAVY METAL TRANSPORTER"/>
    <property type="match status" value="1"/>
</dbReference>
<evidence type="ECO:0000256" key="8">
    <source>
        <dbReference type="ARBA" id="ARBA00023136"/>
    </source>
</evidence>
<gene>
    <name evidence="10" type="ORF">HMPREF1871_00069</name>
</gene>
<dbReference type="InterPro" id="IPR017871">
    <property type="entry name" value="ABC_transporter-like_CS"/>
</dbReference>
<protein>
    <submittedName>
        <fullName evidence="10">ABC transporter, ATP-binding protein</fullName>
    </submittedName>
</protein>
<keyword evidence="3" id="KW-0813">Transport</keyword>
<accession>A0ABR5TNK2</accession>
<dbReference type="RefSeq" id="WP_066128404.1">
    <property type="nucleotide sequence ID" value="NZ_KQ959854.1"/>
</dbReference>
<organism evidence="10 11">
    <name type="scientific">Gemelliphila asaccharolytica</name>
    <dbReference type="NCBI Taxonomy" id="502393"/>
    <lineage>
        <taxon>Bacteria</taxon>
        <taxon>Bacillati</taxon>
        <taxon>Bacillota</taxon>
        <taxon>Bacilli</taxon>
        <taxon>Bacillales</taxon>
        <taxon>Gemellaceae</taxon>
        <taxon>Gemelliphila</taxon>
    </lineage>
</organism>
<keyword evidence="5" id="KW-0547">Nucleotide-binding</keyword>
<evidence type="ECO:0000256" key="3">
    <source>
        <dbReference type="ARBA" id="ARBA00022448"/>
    </source>
</evidence>
<dbReference type="InterPro" id="IPR030947">
    <property type="entry name" value="EcfA_1"/>
</dbReference>
<dbReference type="InterPro" id="IPR050095">
    <property type="entry name" value="ECF_ABC_transporter_ATP-bd"/>
</dbReference>
<sequence>MLKFKNISFTYPNTAKKVLDNISFEVKQGEWITILGNNGSGKTTIIKLISAQYEKSEGEIFLDNKEYTLENLDYIRSKVAIVFQNPDNQFVGSTVEEDIAFGLENKNIDPIKMDEIISKVLEVVDMKNFRKKEPKDLSGGQKQRVAIASSLALNPKILILDEATSMLDPIARKRILKYIKKVNEDHNVTIISITHDMNELIYSDSIMIIKDGKIIKKSTKDEIFKNRELLNKYNLELPFLQRLKEDLNRYLKKEIFKLEDDIKDVVNKLCK</sequence>
<dbReference type="PROSITE" id="PS00211">
    <property type="entry name" value="ABC_TRANSPORTER_1"/>
    <property type="match status" value="1"/>
</dbReference>
<dbReference type="SUPFAM" id="SSF52540">
    <property type="entry name" value="P-loop containing nucleoside triphosphate hydrolases"/>
    <property type="match status" value="1"/>
</dbReference>
<dbReference type="InterPro" id="IPR015856">
    <property type="entry name" value="ABC_transpr_CbiO/EcfA_su"/>
</dbReference>
<keyword evidence="11" id="KW-1185">Reference proteome</keyword>
<comment type="subcellular location">
    <subcellularLocation>
        <location evidence="1">Cell membrane</location>
        <topology evidence="1">Peripheral membrane protein</topology>
    </subcellularLocation>
</comment>
<dbReference type="Gene3D" id="3.40.50.300">
    <property type="entry name" value="P-loop containing nucleotide triphosphate hydrolases"/>
    <property type="match status" value="1"/>
</dbReference>
<dbReference type="PANTHER" id="PTHR43553:SF24">
    <property type="entry name" value="ENERGY-COUPLING FACTOR TRANSPORTER ATP-BINDING PROTEIN ECFA1"/>
    <property type="match status" value="1"/>
</dbReference>
<keyword evidence="8" id="KW-0472">Membrane</keyword>
<feature type="domain" description="ABC transporter" evidence="9">
    <location>
        <begin position="2"/>
        <end position="236"/>
    </location>
</feature>
<keyword evidence="4" id="KW-1003">Cell membrane</keyword>
<evidence type="ECO:0000256" key="1">
    <source>
        <dbReference type="ARBA" id="ARBA00004202"/>
    </source>
</evidence>
<dbReference type="InterPro" id="IPR003439">
    <property type="entry name" value="ABC_transporter-like_ATP-bd"/>
</dbReference>
<proteinExistence type="inferred from homology"/>
<comment type="similarity">
    <text evidence="2">Belongs to the ABC transporter superfamily.</text>
</comment>
<dbReference type="NCBIfam" id="NF010167">
    <property type="entry name" value="PRK13648.1"/>
    <property type="match status" value="1"/>
</dbReference>
<dbReference type="SMART" id="SM00382">
    <property type="entry name" value="AAA"/>
    <property type="match status" value="1"/>
</dbReference>
<name>A0ABR5TNK2_9BACL</name>
<evidence type="ECO:0000256" key="4">
    <source>
        <dbReference type="ARBA" id="ARBA00022475"/>
    </source>
</evidence>
<evidence type="ECO:0000256" key="5">
    <source>
        <dbReference type="ARBA" id="ARBA00022741"/>
    </source>
</evidence>
<dbReference type="CDD" id="cd03225">
    <property type="entry name" value="ABC_cobalt_CbiO_domain1"/>
    <property type="match status" value="1"/>
</dbReference>
<dbReference type="Proteomes" id="UP000070467">
    <property type="component" value="Unassembled WGS sequence"/>
</dbReference>
<dbReference type="PROSITE" id="PS50893">
    <property type="entry name" value="ABC_TRANSPORTER_2"/>
    <property type="match status" value="1"/>
</dbReference>
<evidence type="ECO:0000256" key="7">
    <source>
        <dbReference type="ARBA" id="ARBA00022967"/>
    </source>
</evidence>